<dbReference type="Pfam" id="PF00392">
    <property type="entry name" value="GntR"/>
    <property type="match status" value="1"/>
</dbReference>
<dbReference type="InterPro" id="IPR036388">
    <property type="entry name" value="WH-like_DNA-bd_sf"/>
</dbReference>
<dbReference type="EMBL" id="BLKS01000001">
    <property type="protein sequence ID" value="GFG50715.1"/>
    <property type="molecule type" value="Genomic_DNA"/>
</dbReference>
<name>A0A7I9VZ35_MYCAG</name>
<dbReference type="Gene3D" id="1.20.120.530">
    <property type="entry name" value="GntR ligand-binding domain-like"/>
    <property type="match status" value="1"/>
</dbReference>
<dbReference type="AlphaFoldDB" id="A0A7I9VZ35"/>
<gene>
    <name evidence="5" type="ORF">MAGR_21560</name>
</gene>
<feature type="domain" description="HTH gntR-type" evidence="4">
    <location>
        <begin position="33"/>
        <end position="101"/>
    </location>
</feature>
<dbReference type="GO" id="GO:0003677">
    <property type="term" value="F:DNA binding"/>
    <property type="evidence" value="ECO:0007669"/>
    <property type="project" value="UniProtKB-KW"/>
</dbReference>
<evidence type="ECO:0000313" key="6">
    <source>
        <dbReference type="Proteomes" id="UP000465302"/>
    </source>
</evidence>
<comment type="caution">
    <text evidence="5">The sequence shown here is derived from an EMBL/GenBank/DDBJ whole genome shotgun (WGS) entry which is preliminary data.</text>
</comment>
<evidence type="ECO:0000256" key="1">
    <source>
        <dbReference type="ARBA" id="ARBA00023015"/>
    </source>
</evidence>
<sequence length="257" mass="28056">MRNTETSEDAAQASGALVANMSLDLSELDIRSQRVGEKLTAYFERLIALGELKPGGKLPPERQIAQSLGVSRASVRDAMQELAHKGLIERRTGRGTIVLDSQGFGGSLYGAMDRSERSVAQVVDLRQAIEPAIAAAAAQRATPANLLQLKTVLDTSHAHLPPTKSMQQDYEFHLLIAQATQNPLLVTLITTTEEWLSDARRASHSTKAGRAVSVAGHRRIYEAIAAKNAEAARLAMMTHLNEVAVYMSERRNARKHR</sequence>
<dbReference type="SUPFAM" id="SSF46785">
    <property type="entry name" value="Winged helix' DNA-binding domain"/>
    <property type="match status" value="1"/>
</dbReference>
<dbReference type="InterPro" id="IPR000524">
    <property type="entry name" value="Tscrpt_reg_HTH_GntR"/>
</dbReference>
<dbReference type="InterPro" id="IPR036390">
    <property type="entry name" value="WH_DNA-bd_sf"/>
</dbReference>
<keyword evidence="1" id="KW-0805">Transcription regulation</keyword>
<dbReference type="CDD" id="cd07377">
    <property type="entry name" value="WHTH_GntR"/>
    <property type="match status" value="1"/>
</dbReference>
<dbReference type="PROSITE" id="PS50949">
    <property type="entry name" value="HTH_GNTR"/>
    <property type="match status" value="1"/>
</dbReference>
<dbReference type="Gene3D" id="1.10.10.10">
    <property type="entry name" value="Winged helix-like DNA-binding domain superfamily/Winged helix DNA-binding domain"/>
    <property type="match status" value="1"/>
</dbReference>
<dbReference type="InterPro" id="IPR008920">
    <property type="entry name" value="TF_FadR/GntR_C"/>
</dbReference>
<accession>A0A7I9VZ35</accession>
<dbReference type="Pfam" id="PF07729">
    <property type="entry name" value="FCD"/>
    <property type="match status" value="1"/>
</dbReference>
<evidence type="ECO:0000313" key="5">
    <source>
        <dbReference type="EMBL" id="GFG50715.1"/>
    </source>
</evidence>
<evidence type="ECO:0000256" key="2">
    <source>
        <dbReference type="ARBA" id="ARBA00023125"/>
    </source>
</evidence>
<proteinExistence type="predicted"/>
<dbReference type="SMART" id="SM00895">
    <property type="entry name" value="FCD"/>
    <property type="match status" value="1"/>
</dbReference>
<dbReference type="Proteomes" id="UP000465302">
    <property type="component" value="Unassembled WGS sequence"/>
</dbReference>
<dbReference type="SUPFAM" id="SSF48008">
    <property type="entry name" value="GntR ligand-binding domain-like"/>
    <property type="match status" value="1"/>
</dbReference>
<dbReference type="InterPro" id="IPR011711">
    <property type="entry name" value="GntR_C"/>
</dbReference>
<keyword evidence="3" id="KW-0804">Transcription</keyword>
<keyword evidence="2" id="KW-0238">DNA-binding</keyword>
<dbReference type="SMART" id="SM00345">
    <property type="entry name" value="HTH_GNTR"/>
    <property type="match status" value="1"/>
</dbReference>
<dbReference type="PANTHER" id="PTHR43537">
    <property type="entry name" value="TRANSCRIPTIONAL REGULATOR, GNTR FAMILY"/>
    <property type="match status" value="1"/>
</dbReference>
<organism evidence="5 6">
    <name type="scientific">Mycolicibacterium agri</name>
    <name type="common">Mycobacterium agri</name>
    <dbReference type="NCBI Taxonomy" id="36811"/>
    <lineage>
        <taxon>Bacteria</taxon>
        <taxon>Bacillati</taxon>
        <taxon>Actinomycetota</taxon>
        <taxon>Actinomycetes</taxon>
        <taxon>Mycobacteriales</taxon>
        <taxon>Mycobacteriaceae</taxon>
        <taxon>Mycolicibacterium</taxon>
    </lineage>
</organism>
<dbReference type="PANTHER" id="PTHR43537:SF5">
    <property type="entry name" value="UXU OPERON TRANSCRIPTIONAL REGULATOR"/>
    <property type="match status" value="1"/>
</dbReference>
<dbReference type="GO" id="GO:0003700">
    <property type="term" value="F:DNA-binding transcription factor activity"/>
    <property type="evidence" value="ECO:0007669"/>
    <property type="project" value="InterPro"/>
</dbReference>
<evidence type="ECO:0000259" key="4">
    <source>
        <dbReference type="PROSITE" id="PS50949"/>
    </source>
</evidence>
<reference evidence="5 6" key="1">
    <citation type="journal article" date="2019" name="Emerg. Microbes Infect.">
        <title>Comprehensive subspecies identification of 175 nontuberculous mycobacteria species based on 7547 genomic profiles.</title>
        <authorList>
            <person name="Matsumoto Y."/>
            <person name="Kinjo T."/>
            <person name="Motooka D."/>
            <person name="Nabeya D."/>
            <person name="Jung N."/>
            <person name="Uechi K."/>
            <person name="Horii T."/>
            <person name="Iida T."/>
            <person name="Fujita J."/>
            <person name="Nakamura S."/>
        </authorList>
    </citation>
    <scope>NUCLEOTIDE SEQUENCE [LARGE SCALE GENOMIC DNA]</scope>
    <source>
        <strain evidence="5 6">JCM 6377</strain>
    </source>
</reference>
<protein>
    <submittedName>
        <fullName evidence="5">GntR family transcriptional regulator</fullName>
    </submittedName>
</protein>
<evidence type="ECO:0000256" key="3">
    <source>
        <dbReference type="ARBA" id="ARBA00023163"/>
    </source>
</evidence>
<dbReference type="PRINTS" id="PR00035">
    <property type="entry name" value="HTHGNTR"/>
</dbReference>